<protein>
    <submittedName>
        <fullName evidence="2">Halogenase</fullName>
    </submittedName>
</protein>
<keyword evidence="3" id="KW-1185">Reference proteome</keyword>
<dbReference type="Pfam" id="PF01494">
    <property type="entry name" value="FAD_binding_3"/>
    <property type="match status" value="1"/>
</dbReference>
<comment type="caution">
    <text evidence="2">The sequence shown here is derived from an EMBL/GenBank/DDBJ whole genome shotgun (WGS) entry which is preliminary data.</text>
</comment>
<reference evidence="3" key="1">
    <citation type="journal article" date="2019" name="Int. J. Syst. Evol. Microbiol.">
        <title>The Global Catalogue of Microorganisms (GCM) 10K type strain sequencing project: providing services to taxonomists for standard genome sequencing and annotation.</title>
        <authorList>
            <consortium name="The Broad Institute Genomics Platform"/>
            <consortium name="The Broad Institute Genome Sequencing Center for Infectious Disease"/>
            <person name="Wu L."/>
            <person name="Ma J."/>
        </authorList>
    </citation>
    <scope>NUCLEOTIDE SEQUENCE [LARGE SCALE GENOMIC DNA]</scope>
    <source>
        <strain evidence="3">KCTC 23314</strain>
    </source>
</reference>
<sequence length="536" mass="60293">MHHDVVILGGGLAGLTLALQLRRRMQHLNVLVLERRTHPLPEAAHKVGESSVEIQAHYLSQVLGLKDYLAERQLKKFGFRFFWSDGAPDLTEVTELGASTFLPTQSYQLDRGMLENDLAQMVQAAGVQHRDGALVRDFTLGRKGERHAVRFDHGGQAHEATADWLVDASGRAGLLKRRLDLAQTNDHAAHAVWFRIDRRIDVAAWTQDAEWLARCNPPNRWLSTNHLVGAGYWVWLIPLASGSHSVGIVADPALHPLEGMNSFDKAMDWLRVHQPQLHADLDTKRDGLQDFAFFKRFSYGCKKVWSGSDRWALTGEAGLFLDPFYSPGGDFIAISNSFVTELVAQDRAKAPVGMLAPLYERIYFSLYEAMLPIYTGQYPLFASAEVMPLKVLWDYTFYWGVMCQLFFQGKLVEVQTMARLQDDLAWSHRLNVAVQHFLRAWGAVDGGARPRRMLDQAKLAWFAEMNRGLADRLDQAAFDARLQANLQLLHQLAEQLIDRALRQHPGLPAEPLRAVMAQRPAAPAAQNLLFPNLSPA</sequence>
<evidence type="ECO:0000313" key="3">
    <source>
        <dbReference type="Proteomes" id="UP000626210"/>
    </source>
</evidence>
<evidence type="ECO:0000313" key="2">
    <source>
        <dbReference type="EMBL" id="GHD00329.1"/>
    </source>
</evidence>
<dbReference type="EMBL" id="BMYK01000031">
    <property type="protein sequence ID" value="GHD00329.1"/>
    <property type="molecule type" value="Genomic_DNA"/>
</dbReference>
<evidence type="ECO:0000259" key="1">
    <source>
        <dbReference type="Pfam" id="PF01494"/>
    </source>
</evidence>
<organism evidence="2 3">
    <name type="scientific">Pseudorhodoferax aquiterrae</name>
    <dbReference type="NCBI Taxonomy" id="747304"/>
    <lineage>
        <taxon>Bacteria</taxon>
        <taxon>Pseudomonadati</taxon>
        <taxon>Pseudomonadota</taxon>
        <taxon>Betaproteobacteria</taxon>
        <taxon>Burkholderiales</taxon>
        <taxon>Comamonadaceae</taxon>
    </lineage>
</organism>
<dbReference type="InterPro" id="IPR002938">
    <property type="entry name" value="FAD-bd"/>
</dbReference>
<accession>A0ABQ3GC03</accession>
<dbReference type="InterPro" id="IPR036188">
    <property type="entry name" value="FAD/NAD-bd_sf"/>
</dbReference>
<dbReference type="InterPro" id="IPR050816">
    <property type="entry name" value="Flavin-dep_Halogenase_NPB"/>
</dbReference>
<dbReference type="Gene3D" id="3.50.50.60">
    <property type="entry name" value="FAD/NAD(P)-binding domain"/>
    <property type="match status" value="1"/>
</dbReference>
<dbReference type="Proteomes" id="UP000626210">
    <property type="component" value="Unassembled WGS sequence"/>
</dbReference>
<name>A0ABQ3GC03_9BURK</name>
<dbReference type="SUPFAM" id="SSF51905">
    <property type="entry name" value="FAD/NAD(P)-binding domain"/>
    <property type="match status" value="1"/>
</dbReference>
<dbReference type="PANTHER" id="PTHR43747">
    <property type="entry name" value="FAD-BINDING PROTEIN"/>
    <property type="match status" value="1"/>
</dbReference>
<proteinExistence type="predicted"/>
<dbReference type="RefSeq" id="WP_189690335.1">
    <property type="nucleotide sequence ID" value="NZ_BMYK01000031.1"/>
</dbReference>
<feature type="domain" description="FAD-binding" evidence="1">
    <location>
        <begin position="4"/>
        <end position="211"/>
    </location>
</feature>
<dbReference type="PANTHER" id="PTHR43747:SF1">
    <property type="entry name" value="SLR1998 PROTEIN"/>
    <property type="match status" value="1"/>
</dbReference>
<gene>
    <name evidence="2" type="ORF">GCM10007320_57730</name>
</gene>